<dbReference type="InterPro" id="IPR029063">
    <property type="entry name" value="SAM-dependent_MTases_sf"/>
</dbReference>
<keyword evidence="2" id="KW-1185">Reference proteome</keyword>
<dbReference type="SUPFAM" id="SSF53335">
    <property type="entry name" value="S-adenosyl-L-methionine-dependent methyltransferases"/>
    <property type="match status" value="1"/>
</dbReference>
<dbReference type="Proteomes" id="UP000652761">
    <property type="component" value="Unassembled WGS sequence"/>
</dbReference>
<sequence>MAHVNTVIVGLGAGLLPMSLHGCLPFLDIEVVELDAVILDLAKNYFGFIADGNLKVHIADGIQFIQGASSAESSVSDLKTDPANEYAELPKRVGTKSLLSGESCFGFRILIVDADASDVSSGLTCPPAEFLEEPFLLSVREFVGEGGLFVINLVFNHLFSLELEEDVNEVIFALPSATCIHVDKFPEVAVQFQGLLKFNCPESFNIVQAN</sequence>
<evidence type="ECO:0000313" key="1">
    <source>
        <dbReference type="EMBL" id="MQL76491.1"/>
    </source>
</evidence>
<evidence type="ECO:0000313" key="2">
    <source>
        <dbReference type="Proteomes" id="UP000652761"/>
    </source>
</evidence>
<gene>
    <name evidence="1" type="ORF">Taro_008871</name>
</gene>
<name>A0A843TYT9_COLES</name>
<reference evidence="1" key="1">
    <citation type="submission" date="2017-07" db="EMBL/GenBank/DDBJ databases">
        <title>Taro Niue Genome Assembly and Annotation.</title>
        <authorList>
            <person name="Atibalentja N."/>
            <person name="Keating K."/>
            <person name="Fields C.J."/>
        </authorList>
    </citation>
    <scope>NUCLEOTIDE SEQUENCE</scope>
    <source>
        <strain evidence="1">Niue_2</strain>
        <tissue evidence="1">Leaf</tissue>
    </source>
</reference>
<accession>A0A843TYT9</accession>
<dbReference type="OrthoDB" id="411785at2759"/>
<dbReference type="Gene3D" id="3.40.50.150">
    <property type="entry name" value="Vaccinia Virus protein VP39"/>
    <property type="match status" value="1"/>
</dbReference>
<dbReference type="EMBL" id="NMUH01000301">
    <property type="protein sequence ID" value="MQL76491.1"/>
    <property type="molecule type" value="Genomic_DNA"/>
</dbReference>
<organism evidence="1 2">
    <name type="scientific">Colocasia esculenta</name>
    <name type="common">Wild taro</name>
    <name type="synonym">Arum esculentum</name>
    <dbReference type="NCBI Taxonomy" id="4460"/>
    <lineage>
        <taxon>Eukaryota</taxon>
        <taxon>Viridiplantae</taxon>
        <taxon>Streptophyta</taxon>
        <taxon>Embryophyta</taxon>
        <taxon>Tracheophyta</taxon>
        <taxon>Spermatophyta</taxon>
        <taxon>Magnoliopsida</taxon>
        <taxon>Liliopsida</taxon>
        <taxon>Araceae</taxon>
        <taxon>Aroideae</taxon>
        <taxon>Colocasieae</taxon>
        <taxon>Colocasia</taxon>
    </lineage>
</organism>
<dbReference type="AlphaFoldDB" id="A0A843TYT9"/>
<protein>
    <submittedName>
        <fullName evidence="1">Uncharacterized protein</fullName>
    </submittedName>
</protein>
<proteinExistence type="predicted"/>
<comment type="caution">
    <text evidence="1">The sequence shown here is derived from an EMBL/GenBank/DDBJ whole genome shotgun (WGS) entry which is preliminary data.</text>
</comment>